<dbReference type="Pfam" id="PF04149">
    <property type="entry name" value="DUF397"/>
    <property type="match status" value="1"/>
</dbReference>
<evidence type="ECO:0000313" key="4">
    <source>
        <dbReference type="Proteomes" id="UP000269198"/>
    </source>
</evidence>
<keyword evidence="4" id="KW-1185">Reference proteome</keyword>
<dbReference type="AlphaFoldDB" id="A0A3N0E958"/>
<dbReference type="RefSeq" id="WP_123201751.1">
    <property type="nucleotide sequence ID" value="NZ_RJMB01000012.1"/>
</dbReference>
<dbReference type="Proteomes" id="UP000269198">
    <property type="component" value="Unassembled WGS sequence"/>
</dbReference>
<organism evidence="3 4">
    <name type="scientific">Halostreptopolyspora alba</name>
    <dbReference type="NCBI Taxonomy" id="2487137"/>
    <lineage>
        <taxon>Bacteria</taxon>
        <taxon>Bacillati</taxon>
        <taxon>Actinomycetota</taxon>
        <taxon>Actinomycetes</taxon>
        <taxon>Streptosporangiales</taxon>
        <taxon>Nocardiopsidaceae</taxon>
        <taxon>Halostreptopolyspora</taxon>
    </lineage>
</organism>
<evidence type="ECO:0000313" key="3">
    <source>
        <dbReference type="EMBL" id="RNL84259.1"/>
    </source>
</evidence>
<evidence type="ECO:0000256" key="1">
    <source>
        <dbReference type="SAM" id="MobiDB-lite"/>
    </source>
</evidence>
<protein>
    <submittedName>
        <fullName evidence="3">DUF397 domain-containing protein</fullName>
    </submittedName>
</protein>
<dbReference type="EMBL" id="RJMB01000012">
    <property type="protein sequence ID" value="RNL84259.1"/>
    <property type="molecule type" value="Genomic_DNA"/>
</dbReference>
<gene>
    <name evidence="3" type="ORF">EFW17_13035</name>
</gene>
<feature type="domain" description="DUF397" evidence="2">
    <location>
        <begin position="19"/>
        <end position="69"/>
    </location>
</feature>
<evidence type="ECO:0000259" key="2">
    <source>
        <dbReference type="Pfam" id="PF04149"/>
    </source>
</evidence>
<feature type="region of interest" description="Disordered" evidence="1">
    <location>
        <begin position="1"/>
        <end position="26"/>
    </location>
</feature>
<comment type="caution">
    <text evidence="3">The sequence shown here is derived from an EMBL/GenBank/DDBJ whole genome shotgun (WGS) entry which is preliminary data.</text>
</comment>
<reference evidence="3 4" key="1">
    <citation type="submission" date="2018-11" db="EMBL/GenBank/DDBJ databases">
        <title>The genome draft of YIM 96095.</title>
        <authorList>
            <person name="Tang S.-K."/>
            <person name="Chunyu W.-X."/>
            <person name="Feng Y.-Z."/>
        </authorList>
    </citation>
    <scope>NUCLEOTIDE SEQUENCE [LARGE SCALE GENOMIC DNA]</scope>
    <source>
        <strain evidence="3 4">YIM 96095</strain>
    </source>
</reference>
<sequence length="73" mass="8136">MEHQPTKLEGPTVHPSELSFRKSSYSNPQNCVEVADLPEGAAIRDSKRPEVGPLSFPTIEWRAFLDSVKGEQL</sequence>
<name>A0A3N0E958_9ACTN</name>
<proteinExistence type="predicted"/>
<accession>A0A3N0E958</accession>
<dbReference type="InterPro" id="IPR007278">
    <property type="entry name" value="DUF397"/>
</dbReference>
<dbReference type="OrthoDB" id="3431504at2"/>